<gene>
    <name evidence="7" type="ORF">JTE90_005523</name>
</gene>
<evidence type="ECO:0000256" key="5">
    <source>
        <dbReference type="ARBA" id="ARBA00023136"/>
    </source>
</evidence>
<keyword evidence="2" id="KW-1003">Cell membrane</keyword>
<evidence type="ECO:0000256" key="3">
    <source>
        <dbReference type="ARBA" id="ARBA00022692"/>
    </source>
</evidence>
<evidence type="ECO:0008006" key="9">
    <source>
        <dbReference type="Google" id="ProtNLM"/>
    </source>
</evidence>
<keyword evidence="4 6" id="KW-1133">Transmembrane helix</keyword>
<dbReference type="GO" id="GO:0050909">
    <property type="term" value="P:sensory perception of taste"/>
    <property type="evidence" value="ECO:0007669"/>
    <property type="project" value="InterPro"/>
</dbReference>
<sequence>MIYFPTLIPREEKAQYLYLVLFCIDYTYLFSLITGGFIFLICKNIYKAIGDIVNAYRVKLKRRILSNVPWTITAMSNDISFFKSIILMVSEVEEAFGILVLLLYATIMCVFFNTVSVMLQQSHTFLKAPATIIYNIGNFLTATITVIQMSHYGSHIASQIQCLKREMVVCSDKFIRSSPPKSTMDVFHYLFEIVMKSQIEVTGYGLFVINYSLILAIVSTMITYSVLILQLDNKK</sequence>
<evidence type="ECO:0000256" key="4">
    <source>
        <dbReference type="ARBA" id="ARBA00022989"/>
    </source>
</evidence>
<evidence type="ECO:0000256" key="6">
    <source>
        <dbReference type="SAM" id="Phobius"/>
    </source>
</evidence>
<dbReference type="EMBL" id="JAFNEN010000127">
    <property type="protein sequence ID" value="KAG8193172.1"/>
    <property type="molecule type" value="Genomic_DNA"/>
</dbReference>
<evidence type="ECO:0000256" key="2">
    <source>
        <dbReference type="ARBA" id="ARBA00022475"/>
    </source>
</evidence>
<keyword evidence="8" id="KW-1185">Reference proteome</keyword>
<dbReference type="GO" id="GO:0005886">
    <property type="term" value="C:plasma membrane"/>
    <property type="evidence" value="ECO:0007669"/>
    <property type="project" value="UniProtKB-SubCell"/>
</dbReference>
<organism evidence="7 8">
    <name type="scientific">Oedothorax gibbosus</name>
    <dbReference type="NCBI Taxonomy" id="931172"/>
    <lineage>
        <taxon>Eukaryota</taxon>
        <taxon>Metazoa</taxon>
        <taxon>Ecdysozoa</taxon>
        <taxon>Arthropoda</taxon>
        <taxon>Chelicerata</taxon>
        <taxon>Arachnida</taxon>
        <taxon>Araneae</taxon>
        <taxon>Araneomorphae</taxon>
        <taxon>Entelegynae</taxon>
        <taxon>Araneoidea</taxon>
        <taxon>Linyphiidae</taxon>
        <taxon>Erigoninae</taxon>
        <taxon>Oedothorax</taxon>
    </lineage>
</organism>
<dbReference type="Pfam" id="PF08395">
    <property type="entry name" value="7tm_7"/>
    <property type="match status" value="1"/>
</dbReference>
<dbReference type="InterPro" id="IPR013604">
    <property type="entry name" value="7TM_chemorcpt"/>
</dbReference>
<dbReference type="Proteomes" id="UP000827092">
    <property type="component" value="Unassembled WGS sequence"/>
</dbReference>
<keyword evidence="3 6" id="KW-0812">Transmembrane</keyword>
<reference evidence="7 8" key="1">
    <citation type="journal article" date="2022" name="Nat. Ecol. Evol.">
        <title>A masculinizing supergene underlies an exaggerated male reproductive morph in a spider.</title>
        <authorList>
            <person name="Hendrickx F."/>
            <person name="De Corte Z."/>
            <person name="Sonet G."/>
            <person name="Van Belleghem S.M."/>
            <person name="Kostlbacher S."/>
            <person name="Vangestel C."/>
        </authorList>
    </citation>
    <scope>NUCLEOTIDE SEQUENCE [LARGE SCALE GENOMIC DNA]</scope>
    <source>
        <strain evidence="7">W744_W776</strain>
    </source>
</reference>
<feature type="transmembrane region" description="Helical" evidence="6">
    <location>
        <begin position="131"/>
        <end position="149"/>
    </location>
</feature>
<comment type="subcellular location">
    <subcellularLocation>
        <location evidence="1">Cell membrane</location>
        <topology evidence="1">Multi-pass membrane protein</topology>
    </subcellularLocation>
</comment>
<evidence type="ECO:0000313" key="7">
    <source>
        <dbReference type="EMBL" id="KAG8193172.1"/>
    </source>
</evidence>
<comment type="caution">
    <text evidence="7">The sequence shown here is derived from an EMBL/GenBank/DDBJ whole genome shotgun (WGS) entry which is preliminary data.</text>
</comment>
<evidence type="ECO:0000313" key="8">
    <source>
        <dbReference type="Proteomes" id="UP000827092"/>
    </source>
</evidence>
<accession>A0AAV6VAU9</accession>
<feature type="transmembrane region" description="Helical" evidence="6">
    <location>
        <begin position="204"/>
        <end position="229"/>
    </location>
</feature>
<proteinExistence type="predicted"/>
<name>A0AAV6VAU9_9ARAC</name>
<feature type="transmembrane region" description="Helical" evidence="6">
    <location>
        <begin position="16"/>
        <end position="46"/>
    </location>
</feature>
<protein>
    <recommendedName>
        <fullName evidence="9">Gustatory receptor</fullName>
    </recommendedName>
</protein>
<dbReference type="AlphaFoldDB" id="A0AAV6VAU9"/>
<evidence type="ECO:0000256" key="1">
    <source>
        <dbReference type="ARBA" id="ARBA00004651"/>
    </source>
</evidence>
<keyword evidence="5 6" id="KW-0472">Membrane</keyword>
<feature type="transmembrane region" description="Helical" evidence="6">
    <location>
        <begin position="95"/>
        <end position="119"/>
    </location>
</feature>